<dbReference type="KEGG" id="gog:C1280_06125"/>
<name>A0A2Z3GVQ7_9BACT</name>
<dbReference type="OrthoDB" id="257472at2"/>
<dbReference type="Pfam" id="PF13557">
    <property type="entry name" value="Phenol_MetA_deg"/>
    <property type="match status" value="1"/>
</dbReference>
<reference evidence="2 3" key="1">
    <citation type="submission" date="2018-01" db="EMBL/GenBank/DDBJ databases">
        <title>G. obscuriglobus.</title>
        <authorList>
            <person name="Franke J."/>
            <person name="Blomberg W."/>
            <person name="Selmecki A."/>
        </authorList>
    </citation>
    <scope>NUCLEOTIDE SEQUENCE [LARGE SCALE GENOMIC DNA]</scope>
    <source>
        <strain evidence="2 3">DSM 5831</strain>
    </source>
</reference>
<dbReference type="PROSITE" id="PS51257">
    <property type="entry name" value="PROKAR_LIPOPROTEIN"/>
    <property type="match status" value="1"/>
</dbReference>
<keyword evidence="3" id="KW-1185">Reference proteome</keyword>
<protein>
    <submittedName>
        <fullName evidence="2">Transporter</fullName>
    </submittedName>
</protein>
<evidence type="ECO:0000313" key="2">
    <source>
        <dbReference type="EMBL" id="AWM36641.1"/>
    </source>
</evidence>
<dbReference type="AlphaFoldDB" id="A0A2Z3GVQ7"/>
<accession>A0A2Z3GVQ7</accession>
<organism evidence="2 3">
    <name type="scientific">Gemmata obscuriglobus</name>
    <dbReference type="NCBI Taxonomy" id="114"/>
    <lineage>
        <taxon>Bacteria</taxon>
        <taxon>Pseudomonadati</taxon>
        <taxon>Planctomycetota</taxon>
        <taxon>Planctomycetia</taxon>
        <taxon>Gemmatales</taxon>
        <taxon>Gemmataceae</taxon>
        <taxon>Gemmata</taxon>
    </lineage>
</organism>
<dbReference type="Proteomes" id="UP000245802">
    <property type="component" value="Chromosome"/>
</dbReference>
<evidence type="ECO:0000313" key="3">
    <source>
        <dbReference type="Proteomes" id="UP000245802"/>
    </source>
</evidence>
<feature type="region of interest" description="Disordered" evidence="1">
    <location>
        <begin position="44"/>
        <end position="94"/>
    </location>
</feature>
<dbReference type="InterPro" id="IPR025737">
    <property type="entry name" value="FApF"/>
</dbReference>
<dbReference type="EMBL" id="CP025958">
    <property type="protein sequence ID" value="AWM36641.1"/>
    <property type="molecule type" value="Genomic_DNA"/>
</dbReference>
<proteinExistence type="predicted"/>
<gene>
    <name evidence="2" type="ORF">C1280_06125</name>
</gene>
<sequence length="320" mass="33976">MLGHKTPIIGAAEHEVPMYRALLTPVLAVVLACGCVTRNHVGPGEAPPKALFQWPGSGPAGDSGSEDDPAPGGRSDAETPITTERPDFTNSSRTVGRGRVQLESGYTFTTARDPVTRVTSHSFPEALLRVGLLADWFEVQVGQSALSTRSAGTDGVARATGFQDLYLATKFALTEGAGWRPETAVTLQMTVPTGRRELSGRHPLPGLLYLYSWELIPDLVSLGGTSAAAAAVDDTGGTYAQLAQSLSVGYTLTERLGAFTEFFVLAPAGADTPRAGPQYYFDSGLLYRVTPNFQVDARFGFGLNRRAGDLFAGVGFAVRY</sequence>
<evidence type="ECO:0000256" key="1">
    <source>
        <dbReference type="SAM" id="MobiDB-lite"/>
    </source>
</evidence>